<dbReference type="Proteomes" id="UP000241118">
    <property type="component" value="Unassembled WGS sequence"/>
</dbReference>
<dbReference type="Gene3D" id="1.10.10.10">
    <property type="entry name" value="Winged helix-like DNA-binding domain superfamily/Winged helix DNA-binding domain"/>
    <property type="match status" value="1"/>
</dbReference>
<dbReference type="Pfam" id="PF01047">
    <property type="entry name" value="MarR"/>
    <property type="match status" value="1"/>
</dbReference>
<organism evidence="2 3">
    <name type="scientific">Saccharothrix carnea</name>
    <dbReference type="NCBI Taxonomy" id="1280637"/>
    <lineage>
        <taxon>Bacteria</taxon>
        <taxon>Bacillati</taxon>
        <taxon>Actinomycetota</taxon>
        <taxon>Actinomycetes</taxon>
        <taxon>Pseudonocardiales</taxon>
        <taxon>Pseudonocardiaceae</taxon>
        <taxon>Saccharothrix</taxon>
    </lineage>
</organism>
<protein>
    <submittedName>
        <fullName evidence="2">DNA-binding MarR family transcriptional regulator</fullName>
    </submittedName>
</protein>
<sequence length="176" mass="19233">MFRVKTFLPENISCLAYDRGMDLAPDLGCTSRAGLNWLLHRVAQKLGTVAQEAAVRHGITTRGQIVLTALASEEFQRTQLALGHALGVDKTTLTAELDRLERAGLIVRKPDPNDRRVRVPVITEQGRAVQGAVEALHVQVEREFTAGLAPEEAHTLRVLLERLIETGHGPDSGSCL</sequence>
<proteinExistence type="predicted"/>
<dbReference type="EMBL" id="PYAX01000003">
    <property type="protein sequence ID" value="PSL56808.1"/>
    <property type="molecule type" value="Genomic_DNA"/>
</dbReference>
<reference evidence="2 3" key="1">
    <citation type="submission" date="2018-03" db="EMBL/GenBank/DDBJ databases">
        <title>Genomic Encyclopedia of Type Strains, Phase III (KMG-III): the genomes of soil and plant-associated and newly described type strains.</title>
        <authorList>
            <person name="Whitman W."/>
        </authorList>
    </citation>
    <scope>NUCLEOTIDE SEQUENCE [LARGE SCALE GENOMIC DNA]</scope>
    <source>
        <strain evidence="2 3">CGMCC 4.7097</strain>
    </source>
</reference>
<feature type="domain" description="HTH marR-type" evidence="1">
    <location>
        <begin position="32"/>
        <end position="165"/>
    </location>
</feature>
<dbReference type="PANTHER" id="PTHR33164">
    <property type="entry name" value="TRANSCRIPTIONAL REGULATOR, MARR FAMILY"/>
    <property type="match status" value="1"/>
</dbReference>
<dbReference type="GO" id="GO:0003700">
    <property type="term" value="F:DNA-binding transcription factor activity"/>
    <property type="evidence" value="ECO:0007669"/>
    <property type="project" value="InterPro"/>
</dbReference>
<dbReference type="InterPro" id="IPR036388">
    <property type="entry name" value="WH-like_DNA-bd_sf"/>
</dbReference>
<dbReference type="InterPro" id="IPR039422">
    <property type="entry name" value="MarR/SlyA-like"/>
</dbReference>
<dbReference type="AlphaFoldDB" id="A0A2P8IEA4"/>
<dbReference type="InterPro" id="IPR000835">
    <property type="entry name" value="HTH_MarR-typ"/>
</dbReference>
<dbReference type="GO" id="GO:0003677">
    <property type="term" value="F:DNA binding"/>
    <property type="evidence" value="ECO:0007669"/>
    <property type="project" value="UniProtKB-KW"/>
</dbReference>
<dbReference type="PROSITE" id="PS50995">
    <property type="entry name" value="HTH_MARR_2"/>
    <property type="match status" value="1"/>
</dbReference>
<evidence type="ECO:0000313" key="2">
    <source>
        <dbReference type="EMBL" id="PSL56808.1"/>
    </source>
</evidence>
<dbReference type="InterPro" id="IPR036390">
    <property type="entry name" value="WH_DNA-bd_sf"/>
</dbReference>
<evidence type="ECO:0000313" key="3">
    <source>
        <dbReference type="Proteomes" id="UP000241118"/>
    </source>
</evidence>
<keyword evidence="3" id="KW-1185">Reference proteome</keyword>
<dbReference type="GO" id="GO:0006950">
    <property type="term" value="P:response to stress"/>
    <property type="evidence" value="ECO:0007669"/>
    <property type="project" value="TreeGrafter"/>
</dbReference>
<dbReference type="PRINTS" id="PR00598">
    <property type="entry name" value="HTHMARR"/>
</dbReference>
<comment type="caution">
    <text evidence="2">The sequence shown here is derived from an EMBL/GenBank/DDBJ whole genome shotgun (WGS) entry which is preliminary data.</text>
</comment>
<name>A0A2P8IEA4_SACCR</name>
<dbReference type="SMART" id="SM00347">
    <property type="entry name" value="HTH_MARR"/>
    <property type="match status" value="1"/>
</dbReference>
<dbReference type="PANTHER" id="PTHR33164:SF99">
    <property type="entry name" value="MARR FAMILY REGULATORY PROTEIN"/>
    <property type="match status" value="1"/>
</dbReference>
<gene>
    <name evidence="2" type="ORF">B0I31_103565</name>
</gene>
<accession>A0A2P8IEA4</accession>
<dbReference type="SUPFAM" id="SSF46785">
    <property type="entry name" value="Winged helix' DNA-binding domain"/>
    <property type="match status" value="1"/>
</dbReference>
<evidence type="ECO:0000259" key="1">
    <source>
        <dbReference type="PROSITE" id="PS50995"/>
    </source>
</evidence>
<keyword evidence="2" id="KW-0238">DNA-binding</keyword>